<evidence type="ECO:0000313" key="2">
    <source>
        <dbReference type="EMBL" id="MBS2553126.1"/>
    </source>
</evidence>
<name>A0ABS5L479_9ACTN</name>
<dbReference type="EMBL" id="JAAFYZ010000233">
    <property type="protein sequence ID" value="MBS2553126.1"/>
    <property type="molecule type" value="Genomic_DNA"/>
</dbReference>
<accession>A0ABS5L479</accession>
<sequence>PSSAPSTAGQYPPGAGGAVPPWSRSGEPQTPPGGDPAGDSGLLPDGRPQLRRRTPQGHISARLIQAEDQQNQHGTGALSPTMMSDFWQGLSAGTAPTDPPAAGPDPSQHDRTTANRQEWNQ</sequence>
<dbReference type="Proteomes" id="UP000730482">
    <property type="component" value="Unassembled WGS sequence"/>
</dbReference>
<proteinExistence type="predicted"/>
<evidence type="ECO:0000313" key="3">
    <source>
        <dbReference type="Proteomes" id="UP000730482"/>
    </source>
</evidence>
<gene>
    <name evidence="2" type="ORF">KGQ19_40360</name>
</gene>
<feature type="non-terminal residue" evidence="2">
    <location>
        <position position="1"/>
    </location>
</feature>
<evidence type="ECO:0008006" key="4">
    <source>
        <dbReference type="Google" id="ProtNLM"/>
    </source>
</evidence>
<feature type="region of interest" description="Disordered" evidence="1">
    <location>
        <begin position="1"/>
        <end position="121"/>
    </location>
</feature>
<protein>
    <recommendedName>
        <fullName evidence="4">Histidine kinase</fullName>
    </recommendedName>
</protein>
<keyword evidence="3" id="KW-1185">Reference proteome</keyword>
<organism evidence="2 3">
    <name type="scientific">Catenulispora pinistramenti</name>
    <dbReference type="NCBI Taxonomy" id="2705254"/>
    <lineage>
        <taxon>Bacteria</taxon>
        <taxon>Bacillati</taxon>
        <taxon>Actinomycetota</taxon>
        <taxon>Actinomycetes</taxon>
        <taxon>Catenulisporales</taxon>
        <taxon>Catenulisporaceae</taxon>
        <taxon>Catenulispora</taxon>
    </lineage>
</organism>
<reference evidence="2 3" key="1">
    <citation type="submission" date="2020-02" db="EMBL/GenBank/DDBJ databases">
        <title>Acidophilic actinobacteria isolated from forest soil.</title>
        <authorList>
            <person name="Golinska P."/>
        </authorList>
    </citation>
    <scope>NUCLEOTIDE SEQUENCE [LARGE SCALE GENOMIC DNA]</scope>
    <source>
        <strain evidence="2 3">NL8</strain>
    </source>
</reference>
<comment type="caution">
    <text evidence="2">The sequence shown here is derived from an EMBL/GenBank/DDBJ whole genome shotgun (WGS) entry which is preliminary data.</text>
</comment>
<evidence type="ECO:0000256" key="1">
    <source>
        <dbReference type="SAM" id="MobiDB-lite"/>
    </source>
</evidence>